<reference evidence="3 4" key="1">
    <citation type="submission" date="2018-01" db="EMBL/GenBank/DDBJ databases">
        <title>Genome sequence of the PGP bacterium Paenibacillus illinoisensis E3.</title>
        <authorList>
            <person name="Rolli E."/>
            <person name="Marasco R."/>
            <person name="Bessem C."/>
            <person name="Michoud G."/>
            <person name="Gaiarsa S."/>
            <person name="Borin S."/>
            <person name="Daffonchio D."/>
        </authorList>
    </citation>
    <scope>NUCLEOTIDE SEQUENCE [LARGE SCALE GENOMIC DNA]</scope>
    <source>
        <strain evidence="3 4">E3</strain>
    </source>
</reference>
<accession>A0A2W0CR23</accession>
<dbReference type="InterPro" id="IPR051203">
    <property type="entry name" value="Polysaccharide_Synthase-Rel"/>
</dbReference>
<dbReference type="Gene3D" id="3.40.50.720">
    <property type="entry name" value="NAD(P)-binding Rossmann-like Domain"/>
    <property type="match status" value="1"/>
</dbReference>
<evidence type="ECO:0000256" key="1">
    <source>
        <dbReference type="ARBA" id="ARBA00007430"/>
    </source>
</evidence>
<gene>
    <name evidence="3" type="ORF">PIL02S_01690</name>
</gene>
<organism evidence="3 4">
    <name type="scientific">Paenibacillus illinoisensis</name>
    <dbReference type="NCBI Taxonomy" id="59845"/>
    <lineage>
        <taxon>Bacteria</taxon>
        <taxon>Bacillati</taxon>
        <taxon>Bacillota</taxon>
        <taxon>Bacilli</taxon>
        <taxon>Bacillales</taxon>
        <taxon>Paenibacillaceae</taxon>
        <taxon>Paenibacillus</taxon>
    </lineage>
</organism>
<dbReference type="EMBL" id="PRLG01000013">
    <property type="protein sequence ID" value="PYY30088.1"/>
    <property type="molecule type" value="Genomic_DNA"/>
</dbReference>
<proteinExistence type="inferred from homology"/>
<evidence type="ECO:0000313" key="4">
    <source>
        <dbReference type="Proteomes" id="UP000247459"/>
    </source>
</evidence>
<evidence type="ECO:0000259" key="2">
    <source>
        <dbReference type="Pfam" id="PF02719"/>
    </source>
</evidence>
<sequence>MIKGQTILITGGTGSWGQKLTEVLLQQDPAEIRILSRNEYAQIAMQREFNHDARLRFLIGDIRDYRAVEDACKGVNVLFHLAALKHVPVCEDQPDEAFKTNVIGTQNIIRAAIRMQIPKVIDVSTDKAVDPINVYGMTKALGEKMMIRANWLSEHTRFVCIRGGNVLGTSGSVVPLFRRQIDEGKRLTITDKGMTRFFLTRTEAIYLLLKAAEAAVGGETFVMKMKACKMTDLASVMLEHAGRPASDYKVTGIRPGEKLHEVLISPYEAPRTYQYDEQYYVILPQEPDKRLTDAYRKLPHVTFSEYRSDSDMMKQQGIAEFLRAGGYID</sequence>
<dbReference type="SUPFAM" id="SSF51735">
    <property type="entry name" value="NAD(P)-binding Rossmann-fold domains"/>
    <property type="match status" value="1"/>
</dbReference>
<comment type="caution">
    <text evidence="3">The sequence shown here is derived from an EMBL/GenBank/DDBJ whole genome shotgun (WGS) entry which is preliminary data.</text>
</comment>
<dbReference type="InterPro" id="IPR036291">
    <property type="entry name" value="NAD(P)-bd_dom_sf"/>
</dbReference>
<dbReference type="AlphaFoldDB" id="A0A2W0CR23"/>
<dbReference type="Proteomes" id="UP000247459">
    <property type="component" value="Unassembled WGS sequence"/>
</dbReference>
<protein>
    <recommendedName>
        <fullName evidence="2">Polysaccharide biosynthesis protein CapD-like domain-containing protein</fullName>
    </recommendedName>
</protein>
<dbReference type="OrthoDB" id="9803111at2"/>
<dbReference type="CDD" id="cd05237">
    <property type="entry name" value="UDP_invert_4-6DH_SDR_e"/>
    <property type="match status" value="1"/>
</dbReference>
<dbReference type="RefSeq" id="WP_095360490.1">
    <property type="nucleotide sequence ID" value="NZ_JAXBDC010000002.1"/>
</dbReference>
<dbReference type="InterPro" id="IPR003869">
    <property type="entry name" value="Polysac_CapD-like"/>
</dbReference>
<dbReference type="PANTHER" id="PTHR43318:SF2">
    <property type="entry name" value="UDP-N-ACETYLGLUCOSAMINE 4,6-DEHYDRATASE (INVERTING)"/>
    <property type="match status" value="1"/>
</dbReference>
<feature type="domain" description="Polysaccharide biosynthesis protein CapD-like" evidence="2">
    <location>
        <begin position="7"/>
        <end position="280"/>
    </location>
</feature>
<dbReference type="PANTHER" id="PTHR43318">
    <property type="entry name" value="UDP-N-ACETYLGLUCOSAMINE 4,6-DEHYDRATASE"/>
    <property type="match status" value="1"/>
</dbReference>
<dbReference type="Pfam" id="PF02719">
    <property type="entry name" value="Polysacc_synt_2"/>
    <property type="match status" value="1"/>
</dbReference>
<dbReference type="GO" id="GO:0016829">
    <property type="term" value="F:lyase activity"/>
    <property type="evidence" value="ECO:0007669"/>
    <property type="project" value="UniProtKB-KW"/>
</dbReference>
<name>A0A2W0CR23_9BACL</name>
<keyword evidence="3" id="KW-0456">Lyase</keyword>
<evidence type="ECO:0000313" key="3">
    <source>
        <dbReference type="EMBL" id="PYY30088.1"/>
    </source>
</evidence>
<comment type="similarity">
    <text evidence="1">Belongs to the polysaccharide synthase family.</text>
</comment>